<dbReference type="EMBL" id="ML769452">
    <property type="protein sequence ID" value="KAE9400906.1"/>
    <property type="molecule type" value="Genomic_DNA"/>
</dbReference>
<name>A0A6A4HS03_9AGAR</name>
<accession>A0A6A4HS03</accession>
<protein>
    <submittedName>
        <fullName evidence="4">UDP-Glycosyltransferase/glycogen phosphorylase</fullName>
    </submittedName>
</protein>
<keyword evidence="5" id="KW-1185">Reference proteome</keyword>
<sequence>MSSKILLFTNSEHGQANVTLAVAYELAIRHVEVHIASFPSLETRLPYLNLQLQGSGRSVTFHAISGPSFKEALFKRVANEKELCHPPGVQGAIQSHRYVFHAIYPWTSEEYHSQLISIQHILEDLNPSGVVVECIMNGALDVCRKLGRKFVVLSPNSPKDYIGITQPGLRGLWKYPAVCSGYPFPVPITYIPANIYIIIRMILTIITSPLAKSINHIRASHGLTSSCTNQFSAETPYIFPALSKTEFPDLQFPSNIHLCGPIILPSVPVQESDPALAKWLDNPGMKTVLVNLGSHVTLNAKHIRELGGGICILLASMNNIQVLWKIMADGEVQSALQEVVDPAKVKVMSWLDVEPYAILSHPNVVCSVHHGGANSFFEAVSAGVPQVILPKWYDTYDYARRVECLGIGLYGSPTSAPSANAEEFGGAMLRVLKDETFAENAMKLAQECGSSETGRVKTVEMILGLLA</sequence>
<dbReference type="PANTHER" id="PTHR48043">
    <property type="entry name" value="EG:EG0003.4 PROTEIN-RELATED"/>
    <property type="match status" value="1"/>
</dbReference>
<dbReference type="AlphaFoldDB" id="A0A6A4HS03"/>
<proteinExistence type="predicted"/>
<dbReference type="GO" id="GO:0008194">
    <property type="term" value="F:UDP-glycosyltransferase activity"/>
    <property type="evidence" value="ECO:0007669"/>
    <property type="project" value="InterPro"/>
</dbReference>
<dbReference type="OrthoDB" id="5835829at2759"/>
<dbReference type="PANTHER" id="PTHR48043:SF145">
    <property type="entry name" value="FI06409P-RELATED"/>
    <property type="match status" value="1"/>
</dbReference>
<keyword evidence="2" id="KW-0808">Transferase</keyword>
<dbReference type="SUPFAM" id="SSF53756">
    <property type="entry name" value="UDP-Glycosyltransferase/glycogen phosphorylase"/>
    <property type="match status" value="1"/>
</dbReference>
<dbReference type="InterPro" id="IPR050271">
    <property type="entry name" value="UDP-glycosyltransferase"/>
</dbReference>
<reference evidence="4" key="1">
    <citation type="journal article" date="2019" name="Environ. Microbiol.">
        <title>Fungal ecological strategies reflected in gene transcription - a case study of two litter decomposers.</title>
        <authorList>
            <person name="Barbi F."/>
            <person name="Kohler A."/>
            <person name="Barry K."/>
            <person name="Baskaran P."/>
            <person name="Daum C."/>
            <person name="Fauchery L."/>
            <person name="Ihrmark K."/>
            <person name="Kuo A."/>
            <person name="LaButti K."/>
            <person name="Lipzen A."/>
            <person name="Morin E."/>
            <person name="Grigoriev I.V."/>
            <person name="Henrissat B."/>
            <person name="Lindahl B."/>
            <person name="Martin F."/>
        </authorList>
    </citation>
    <scope>NUCLEOTIDE SEQUENCE</scope>
    <source>
        <strain evidence="4">JB14</strain>
    </source>
</reference>
<dbReference type="InterPro" id="IPR002213">
    <property type="entry name" value="UDP_glucos_trans"/>
</dbReference>
<evidence type="ECO:0000256" key="1">
    <source>
        <dbReference type="ARBA" id="ARBA00022676"/>
    </source>
</evidence>
<evidence type="ECO:0000313" key="5">
    <source>
        <dbReference type="Proteomes" id="UP000799118"/>
    </source>
</evidence>
<dbReference type="Pfam" id="PF06722">
    <property type="entry name" value="EryCIII-like_C"/>
    <property type="match status" value="1"/>
</dbReference>
<dbReference type="GO" id="GO:0016758">
    <property type="term" value="F:hexosyltransferase activity"/>
    <property type="evidence" value="ECO:0007669"/>
    <property type="project" value="UniProtKB-ARBA"/>
</dbReference>
<evidence type="ECO:0000256" key="2">
    <source>
        <dbReference type="ARBA" id="ARBA00022679"/>
    </source>
</evidence>
<dbReference type="Proteomes" id="UP000799118">
    <property type="component" value="Unassembled WGS sequence"/>
</dbReference>
<keyword evidence="1" id="KW-0328">Glycosyltransferase</keyword>
<dbReference type="CDD" id="cd03784">
    <property type="entry name" value="GT1_Gtf-like"/>
    <property type="match status" value="1"/>
</dbReference>
<evidence type="ECO:0000313" key="4">
    <source>
        <dbReference type="EMBL" id="KAE9400906.1"/>
    </source>
</evidence>
<dbReference type="Gene3D" id="3.40.50.2000">
    <property type="entry name" value="Glycogen Phosphorylase B"/>
    <property type="match status" value="2"/>
</dbReference>
<organism evidence="4 5">
    <name type="scientific">Gymnopus androsaceus JB14</name>
    <dbReference type="NCBI Taxonomy" id="1447944"/>
    <lineage>
        <taxon>Eukaryota</taxon>
        <taxon>Fungi</taxon>
        <taxon>Dikarya</taxon>
        <taxon>Basidiomycota</taxon>
        <taxon>Agaricomycotina</taxon>
        <taxon>Agaricomycetes</taxon>
        <taxon>Agaricomycetidae</taxon>
        <taxon>Agaricales</taxon>
        <taxon>Marasmiineae</taxon>
        <taxon>Omphalotaceae</taxon>
        <taxon>Gymnopus</taxon>
    </lineage>
</organism>
<feature type="domain" description="Erythromycin biosynthesis protein CIII-like C-terminal" evidence="3">
    <location>
        <begin position="342"/>
        <end position="450"/>
    </location>
</feature>
<dbReference type="InterPro" id="IPR010610">
    <property type="entry name" value="EryCIII-like_C"/>
</dbReference>
<gene>
    <name evidence="4" type="ORF">BT96DRAFT_856963</name>
</gene>
<evidence type="ECO:0000259" key="3">
    <source>
        <dbReference type="Pfam" id="PF06722"/>
    </source>
</evidence>